<accession>D5AB26</accession>
<dbReference type="AlphaFoldDB" id="D5AB26"/>
<sequence>MDLQGFETCDIVSFKASPAHQLAQKMPMMWVTGLKSIFRASNLGPWDGASWFLLFSPSNGAGEGSSKRGRETPCVLSIVLRANVQHFSRSFTHIRAQCFVLSQPAVNLEGAELDLMSLLE</sequence>
<proteinExistence type="evidence at transcript level"/>
<reference evidence="1" key="1">
    <citation type="submission" date="2010-04" db="EMBL/GenBank/DDBJ databases">
        <authorList>
            <person name="Reid K.E."/>
            <person name="Liao N."/>
            <person name="Chan S."/>
            <person name="Docking R."/>
            <person name="Taylor G."/>
            <person name="Moore R."/>
            <person name="Mayo M."/>
            <person name="Munro S."/>
            <person name="King J."/>
            <person name="Yanchuk A."/>
            <person name="Holt R."/>
            <person name="Jones S."/>
            <person name="Marra M."/>
            <person name="Ritland C.E."/>
            <person name="Ritland K."/>
            <person name="Bohlmann J."/>
        </authorList>
    </citation>
    <scope>NUCLEOTIDE SEQUENCE</scope>
    <source>
        <tissue evidence="1">Bud</tissue>
    </source>
</reference>
<evidence type="ECO:0000313" key="1">
    <source>
        <dbReference type="EMBL" id="ADE76745.1"/>
    </source>
</evidence>
<name>D5AB26_PICSI</name>
<protein>
    <submittedName>
        <fullName evidence="1">Uncharacterized protein</fullName>
    </submittedName>
</protein>
<organism evidence="1">
    <name type="scientific">Picea sitchensis</name>
    <name type="common">Sitka spruce</name>
    <name type="synonym">Pinus sitchensis</name>
    <dbReference type="NCBI Taxonomy" id="3332"/>
    <lineage>
        <taxon>Eukaryota</taxon>
        <taxon>Viridiplantae</taxon>
        <taxon>Streptophyta</taxon>
        <taxon>Embryophyta</taxon>
        <taxon>Tracheophyta</taxon>
        <taxon>Spermatophyta</taxon>
        <taxon>Pinopsida</taxon>
        <taxon>Pinidae</taxon>
        <taxon>Conifers I</taxon>
        <taxon>Pinales</taxon>
        <taxon>Pinaceae</taxon>
        <taxon>Picea</taxon>
    </lineage>
</organism>
<dbReference type="EMBL" id="BT123425">
    <property type="protein sequence ID" value="ADE76745.1"/>
    <property type="molecule type" value="mRNA"/>
</dbReference>